<keyword evidence="4" id="KW-1185">Reference proteome</keyword>
<feature type="region of interest" description="Disordered" evidence="1">
    <location>
        <begin position="155"/>
        <end position="203"/>
    </location>
</feature>
<proteinExistence type="predicted"/>
<accession>A0A835I6I1</accession>
<evidence type="ECO:0000256" key="1">
    <source>
        <dbReference type="SAM" id="MobiDB-lite"/>
    </source>
</evidence>
<comment type="caution">
    <text evidence="3">The sequence shown here is derived from an EMBL/GenBank/DDBJ whole genome shotgun (WGS) entry which is preliminary data.</text>
</comment>
<reference evidence="3 4" key="1">
    <citation type="submission" date="2020-10" db="EMBL/GenBank/DDBJ databases">
        <title>The Coptis chinensis genome and diversification of protoberbering-type alkaloids.</title>
        <authorList>
            <person name="Wang B."/>
            <person name="Shu S."/>
            <person name="Song C."/>
            <person name="Liu Y."/>
        </authorList>
    </citation>
    <scope>NUCLEOTIDE SEQUENCE [LARGE SCALE GENOMIC DNA]</scope>
    <source>
        <strain evidence="3">HL-2020</strain>
        <tissue evidence="3">Leaf</tissue>
    </source>
</reference>
<organism evidence="3 4">
    <name type="scientific">Coptis chinensis</name>
    <dbReference type="NCBI Taxonomy" id="261450"/>
    <lineage>
        <taxon>Eukaryota</taxon>
        <taxon>Viridiplantae</taxon>
        <taxon>Streptophyta</taxon>
        <taxon>Embryophyta</taxon>
        <taxon>Tracheophyta</taxon>
        <taxon>Spermatophyta</taxon>
        <taxon>Magnoliopsida</taxon>
        <taxon>Ranunculales</taxon>
        <taxon>Ranunculaceae</taxon>
        <taxon>Coptidoideae</taxon>
        <taxon>Coptis</taxon>
    </lineage>
</organism>
<dbReference type="Proteomes" id="UP000631114">
    <property type="component" value="Unassembled WGS sequence"/>
</dbReference>
<dbReference type="PANTHER" id="PTHR47584:SF17">
    <property type="entry name" value="MYB_SANT-LIKE DNA-BINDING DOMAIN PROTEIN"/>
    <property type="match status" value="1"/>
</dbReference>
<dbReference type="EMBL" id="JADFTS010000004">
    <property type="protein sequence ID" value="KAF9612151.1"/>
    <property type="molecule type" value="Genomic_DNA"/>
</dbReference>
<gene>
    <name evidence="3" type="ORF">IFM89_038339</name>
</gene>
<feature type="domain" description="Myb/SANT-like" evidence="2">
    <location>
        <begin position="14"/>
        <end position="108"/>
    </location>
</feature>
<evidence type="ECO:0000259" key="2">
    <source>
        <dbReference type="Pfam" id="PF12776"/>
    </source>
</evidence>
<sequence>MSSQAGGGSQVRANWTPEWHKLFIDICLQQVRKGNRPKTHLNRQGWKELCKEFSRKTGVTYDKRQLKNHWDNTKDAWKAWHKLIFNIGAVWDPITRKMNSSDDFWDDYLERNPSAARYRNQTLPHCQELDYIFGGTTAIGDFQWKRNSGLAHNYDQGPVEPLLESDEDDGTPDAVHEAQQQSSNDVDIMAKSTPTHVRPRREA</sequence>
<dbReference type="InterPro" id="IPR024752">
    <property type="entry name" value="Myb/SANT-like_dom"/>
</dbReference>
<dbReference type="PANTHER" id="PTHR47584">
    <property type="match status" value="1"/>
</dbReference>
<dbReference type="AlphaFoldDB" id="A0A835I6I1"/>
<dbReference type="Pfam" id="PF12776">
    <property type="entry name" value="Myb_DNA-bind_3"/>
    <property type="match status" value="1"/>
</dbReference>
<name>A0A835I6I1_9MAGN</name>
<dbReference type="OrthoDB" id="1910266at2759"/>
<evidence type="ECO:0000313" key="3">
    <source>
        <dbReference type="EMBL" id="KAF9612151.1"/>
    </source>
</evidence>
<evidence type="ECO:0000313" key="4">
    <source>
        <dbReference type="Proteomes" id="UP000631114"/>
    </source>
</evidence>
<dbReference type="InterPro" id="IPR045026">
    <property type="entry name" value="LIMYB"/>
</dbReference>
<protein>
    <recommendedName>
        <fullName evidence="2">Myb/SANT-like domain-containing protein</fullName>
    </recommendedName>
</protein>